<dbReference type="GO" id="GO:0004519">
    <property type="term" value="F:endonuclease activity"/>
    <property type="evidence" value="ECO:0007669"/>
    <property type="project" value="InterPro"/>
</dbReference>
<dbReference type="GO" id="GO:0003964">
    <property type="term" value="F:RNA-directed DNA polymerase activity"/>
    <property type="evidence" value="ECO:0007669"/>
    <property type="project" value="UniProtKB-KW"/>
</dbReference>
<reference evidence="2" key="1">
    <citation type="submission" date="2017-03" db="EMBL/GenBank/DDBJ databases">
        <title>The new red algal subphylum Proteorhodophytina comprises the largest and most divergent plastid genomes known.</title>
        <authorList>
            <person name="Munoz-Gomez S.A."/>
            <person name="Mejia-Franco F.G."/>
            <person name="Durnin K."/>
            <person name="Morgan C."/>
            <person name="Grisdale C.J."/>
            <person name="Archibald J.M."/>
            <person name="Slamovits C.H."/>
        </authorList>
    </citation>
    <scope>NUCLEOTIDE SEQUENCE</scope>
    <source>
        <strain evidence="2">UTEX LB2060</strain>
    </source>
</reference>
<keyword evidence="2" id="KW-0695">RNA-directed DNA polymerase</keyword>
<sequence>MSLLIKAWDDVQWDLVQNRVRRIQRRIFKAKKLGQTKRVHWLQKHLINSVDAKLLAVQQVSSYNKDQKTAGVERVKNIDDKQKLTLTKSLKLNGKALPIRRIWIAKPGKAEKRPLDIQTMNDRAKQALAKLALEPEWEAVFEPNSYGFRPARRAQDAIEAIFLALKYGTPKWVFDADIRKCFDRMDHNALIAKLNTFPVMEAQIRAWLKADIMEEYANTPKEDIIASTLGTLKGGVISPLLSNIALDGLEKHLKKFVSNIPSKPCASAKSGKTAKEKALTIVRYADDFVVIHENVDILNLCIEETKEWLKSLGLEIRAEKSSLRDVRQGFNFLGFQVMQVFEGSKYKPKITPSRDKQAKLLLKIKGIIQANKSSSCYRLIRILRPIVIGWANYFKYCECKDTFNKLTHLIFQKLRAWVFRRDTRNGKKYVKEKYFPTGLKYSFHGKKYREDWILNATQKDRKGKNQTIFLPHMSWVASAKYVKIKDTKSPYDEDHEYWNKRTAEFATFSYKVKTLIKRQNLCCTFCNKQFTPTDIIEVDHVIPIYFGGANHYDNLQALHLECQVRKKSQDLKSESNLQEPDEVKVSSPVLKTKVGINTAP</sequence>
<dbReference type="InterPro" id="IPR051083">
    <property type="entry name" value="GrpII_Intron_Splice-Mob/Def"/>
</dbReference>
<dbReference type="GO" id="GO:0008270">
    <property type="term" value="F:zinc ion binding"/>
    <property type="evidence" value="ECO:0007669"/>
    <property type="project" value="InterPro"/>
</dbReference>
<dbReference type="CDD" id="cd00085">
    <property type="entry name" value="HNHc"/>
    <property type="match status" value="1"/>
</dbReference>
<dbReference type="Gene3D" id="1.10.30.50">
    <property type="match status" value="1"/>
</dbReference>
<dbReference type="GO" id="GO:0003676">
    <property type="term" value="F:nucleic acid binding"/>
    <property type="evidence" value="ECO:0007669"/>
    <property type="project" value="InterPro"/>
</dbReference>
<keyword evidence="2" id="KW-0934">Plastid</keyword>
<dbReference type="InterPro" id="IPR025960">
    <property type="entry name" value="RVT_N"/>
</dbReference>
<geneLocation type="chloroplast" evidence="2"/>
<dbReference type="AlphaFoldDB" id="A0A1X9PUL7"/>
<protein>
    <submittedName>
        <fullName evidence="2">Putative reverse transcriptase/maturase</fullName>
    </submittedName>
</protein>
<name>A0A1X9PUL7_9RHOD</name>
<dbReference type="Pfam" id="PF00078">
    <property type="entry name" value="RVT_1"/>
    <property type="match status" value="1"/>
</dbReference>
<dbReference type="PANTHER" id="PTHR34047:SF10">
    <property type="entry name" value="GROUP II INTRON-ASSOCIATED OPEN READING FRAME"/>
    <property type="match status" value="1"/>
</dbReference>
<dbReference type="PROSITE" id="PS50878">
    <property type="entry name" value="RT_POL"/>
    <property type="match status" value="1"/>
</dbReference>
<dbReference type="EMBL" id="KY709211">
    <property type="protein sequence ID" value="ARO91188.1"/>
    <property type="molecule type" value="Genomic_DNA"/>
</dbReference>
<evidence type="ECO:0000259" key="1">
    <source>
        <dbReference type="PROSITE" id="PS50878"/>
    </source>
</evidence>
<dbReference type="CDD" id="cd01651">
    <property type="entry name" value="RT_G2_intron"/>
    <property type="match status" value="1"/>
</dbReference>
<keyword evidence="2" id="KW-0150">Chloroplast</keyword>
<feature type="domain" description="Reverse transcriptase" evidence="1">
    <location>
        <begin position="85"/>
        <end position="337"/>
    </location>
</feature>
<accession>A0A1X9PUL7</accession>
<keyword evidence="2" id="KW-0808">Transferase</keyword>
<proteinExistence type="predicted"/>
<evidence type="ECO:0000313" key="2">
    <source>
        <dbReference type="EMBL" id="ARO91188.1"/>
    </source>
</evidence>
<dbReference type="SMART" id="SM00507">
    <property type="entry name" value="HNHc"/>
    <property type="match status" value="1"/>
</dbReference>
<dbReference type="InterPro" id="IPR043502">
    <property type="entry name" value="DNA/RNA_pol_sf"/>
</dbReference>
<dbReference type="InterPro" id="IPR000477">
    <property type="entry name" value="RT_dom"/>
</dbReference>
<keyword evidence="2" id="KW-0548">Nucleotidyltransferase</keyword>
<dbReference type="Pfam" id="PF08388">
    <property type="entry name" value="GIIM"/>
    <property type="match status" value="1"/>
</dbReference>
<organism evidence="2">
    <name type="scientific">Flintiella sanguinaria</name>
    <dbReference type="NCBI Taxonomy" id="101926"/>
    <lineage>
        <taxon>Eukaryota</taxon>
        <taxon>Rhodophyta</taxon>
        <taxon>Bangiophyceae</taxon>
        <taxon>Porphyridiales</taxon>
        <taxon>Porphyridiaceae</taxon>
        <taxon>Flintiella</taxon>
    </lineage>
</organism>
<dbReference type="InterPro" id="IPR013597">
    <property type="entry name" value="Mat_intron_G2"/>
</dbReference>
<dbReference type="InterPro" id="IPR002711">
    <property type="entry name" value="HNH"/>
</dbReference>
<dbReference type="PANTHER" id="PTHR34047">
    <property type="entry name" value="NUCLEAR INTRON MATURASE 1, MITOCHONDRIAL-RELATED"/>
    <property type="match status" value="1"/>
</dbReference>
<gene>
    <name evidence="2" type="primary">psaA</name>
</gene>
<dbReference type="InterPro" id="IPR003615">
    <property type="entry name" value="HNH_nuc"/>
</dbReference>
<dbReference type="SUPFAM" id="SSF56672">
    <property type="entry name" value="DNA/RNA polymerases"/>
    <property type="match status" value="1"/>
</dbReference>
<dbReference type="Pfam" id="PF01844">
    <property type="entry name" value="HNH"/>
    <property type="match status" value="1"/>
</dbReference>
<dbReference type="Pfam" id="PF13655">
    <property type="entry name" value="RVT_N"/>
    <property type="match status" value="1"/>
</dbReference>